<reference evidence="1 2" key="1">
    <citation type="journal article" date="2014" name="Genome Announc.">
        <title>Genome Sequence of Youngiibacter fragilis, the Type Strain of the Genus Youngiibacter.</title>
        <authorList>
            <person name="Wawrik C.B."/>
            <person name="Callaghan A.V."/>
            <person name="Stamps B.W."/>
            <person name="Wawrik B."/>
        </authorList>
    </citation>
    <scope>NUCLEOTIDE SEQUENCE [LARGE SCALE GENOMIC DNA]</scope>
    <source>
        <strain evidence="1 2">232.1</strain>
    </source>
</reference>
<evidence type="ECO:0000313" key="2">
    <source>
        <dbReference type="Proteomes" id="UP000017747"/>
    </source>
</evidence>
<protein>
    <submittedName>
        <fullName evidence="1">Uncharacterized protein</fullName>
    </submittedName>
</protein>
<proteinExistence type="predicted"/>
<keyword evidence="2" id="KW-1185">Reference proteome</keyword>
<organism evidence="1 2">
    <name type="scientific">Youngiibacter fragilis 232.1</name>
    <dbReference type="NCBI Taxonomy" id="994573"/>
    <lineage>
        <taxon>Bacteria</taxon>
        <taxon>Bacillati</taxon>
        <taxon>Bacillota</taxon>
        <taxon>Clostridia</taxon>
        <taxon>Eubacteriales</taxon>
        <taxon>Clostridiaceae</taxon>
        <taxon>Youngiibacter</taxon>
    </lineage>
</organism>
<dbReference type="AlphaFoldDB" id="V7I5K0"/>
<gene>
    <name evidence="1" type="ORF">T472_0205980</name>
</gene>
<name>V7I5K0_9CLOT</name>
<accession>V7I5K0</accession>
<comment type="caution">
    <text evidence="1">The sequence shown here is derived from an EMBL/GenBank/DDBJ whole genome shotgun (WGS) entry which is preliminary data.</text>
</comment>
<dbReference type="EMBL" id="AXUN02000095">
    <property type="protein sequence ID" value="ETA81525.1"/>
    <property type="molecule type" value="Genomic_DNA"/>
</dbReference>
<dbReference type="STRING" id="994573.T472_0205980"/>
<sequence length="36" mass="4229">MQEQGNAKKGGTADNIRPFVEQAFFYYYDLGRKRND</sequence>
<dbReference type="Proteomes" id="UP000017747">
    <property type="component" value="Unassembled WGS sequence"/>
</dbReference>
<evidence type="ECO:0000313" key="1">
    <source>
        <dbReference type="EMBL" id="ETA81525.1"/>
    </source>
</evidence>